<dbReference type="VEuPathDB" id="MicrosporidiaDB:H312_02298"/>
<dbReference type="PANTHER" id="PTHR12374">
    <property type="entry name" value="TRANSCRIPTIONAL ADAPTOR 2 ADA2 -RELATED"/>
    <property type="match status" value="1"/>
</dbReference>
<dbReference type="InterPro" id="IPR055141">
    <property type="entry name" value="TADA2A_B-like_dom"/>
</dbReference>
<name>A0A059EZY4_9MICR</name>
<dbReference type="Proteomes" id="UP000030655">
    <property type="component" value="Unassembled WGS sequence"/>
</dbReference>
<evidence type="ECO:0000313" key="2">
    <source>
        <dbReference type="EMBL" id="KCZ80296.1"/>
    </source>
</evidence>
<dbReference type="GO" id="GO:0005634">
    <property type="term" value="C:nucleus"/>
    <property type="evidence" value="ECO:0007669"/>
    <property type="project" value="TreeGrafter"/>
</dbReference>
<dbReference type="EMBL" id="KK365189">
    <property type="protein sequence ID" value="KCZ80296.1"/>
    <property type="molecule type" value="Genomic_DNA"/>
</dbReference>
<dbReference type="Pfam" id="PF22941">
    <property type="entry name" value="TADA2A-like_3rd"/>
    <property type="match status" value="1"/>
</dbReference>
<keyword evidence="3" id="KW-1185">Reference proteome</keyword>
<reference evidence="2 3" key="2">
    <citation type="submission" date="2014-03" db="EMBL/GenBank/DDBJ databases">
        <title>The Genome Sequence of Anncaliia algerae insect isolate PRA339.</title>
        <authorList>
            <consortium name="The Broad Institute Genome Sequencing Platform"/>
            <consortium name="The Broad Institute Genome Sequencing Center for Infectious Disease"/>
            <person name="Cuomo C."/>
            <person name="Becnel J."/>
            <person name="Sanscrainte N."/>
            <person name="Walker B."/>
            <person name="Young S.K."/>
            <person name="Zeng Q."/>
            <person name="Gargeya S."/>
            <person name="Fitzgerald M."/>
            <person name="Haas B."/>
            <person name="Abouelleil A."/>
            <person name="Alvarado L."/>
            <person name="Arachchi H.M."/>
            <person name="Berlin A.M."/>
            <person name="Chapman S.B."/>
            <person name="Dewar J."/>
            <person name="Goldberg J."/>
            <person name="Griggs A."/>
            <person name="Gujja S."/>
            <person name="Hansen M."/>
            <person name="Howarth C."/>
            <person name="Imamovic A."/>
            <person name="Larimer J."/>
            <person name="McCowan C."/>
            <person name="Murphy C."/>
            <person name="Neiman D."/>
            <person name="Pearson M."/>
            <person name="Priest M."/>
            <person name="Roberts A."/>
            <person name="Saif S."/>
            <person name="Shea T."/>
            <person name="Sisk P."/>
            <person name="Sykes S."/>
            <person name="Wortman J."/>
            <person name="Nusbaum C."/>
            <person name="Birren B."/>
        </authorList>
    </citation>
    <scope>NUCLEOTIDE SEQUENCE [LARGE SCALE GENOMIC DNA]</scope>
    <source>
        <strain evidence="2 3">PRA339</strain>
    </source>
</reference>
<reference evidence="3" key="1">
    <citation type="submission" date="2013-02" db="EMBL/GenBank/DDBJ databases">
        <authorList>
            <consortium name="The Broad Institute Genome Sequencing Platform"/>
            <person name="Cuomo C."/>
            <person name="Becnel J."/>
            <person name="Sanscrainte N."/>
            <person name="Walker B."/>
            <person name="Young S.K."/>
            <person name="Zeng Q."/>
            <person name="Gargeya S."/>
            <person name="Fitzgerald M."/>
            <person name="Haas B."/>
            <person name="Abouelleil A."/>
            <person name="Alvarado L."/>
            <person name="Arachchi H.M."/>
            <person name="Berlin A.M."/>
            <person name="Chapman S.B."/>
            <person name="Dewar J."/>
            <person name="Goldberg J."/>
            <person name="Griggs A."/>
            <person name="Gujja S."/>
            <person name="Hansen M."/>
            <person name="Howarth C."/>
            <person name="Imamovic A."/>
            <person name="Larimer J."/>
            <person name="McCowan C."/>
            <person name="Murphy C."/>
            <person name="Neiman D."/>
            <person name="Pearson M."/>
            <person name="Priest M."/>
            <person name="Roberts A."/>
            <person name="Saif S."/>
            <person name="Shea T."/>
            <person name="Sisk P."/>
            <person name="Sykes S."/>
            <person name="Wortman J."/>
            <person name="Nusbaum C."/>
            <person name="Birren B."/>
        </authorList>
    </citation>
    <scope>NUCLEOTIDE SEQUENCE [LARGE SCALE GENOMIC DNA]</scope>
    <source>
        <strain evidence="3">PRA339</strain>
    </source>
</reference>
<organism evidence="2 3">
    <name type="scientific">Anncaliia algerae PRA339</name>
    <dbReference type="NCBI Taxonomy" id="1288291"/>
    <lineage>
        <taxon>Eukaryota</taxon>
        <taxon>Fungi</taxon>
        <taxon>Fungi incertae sedis</taxon>
        <taxon>Microsporidia</taxon>
        <taxon>Tubulinosematoidea</taxon>
        <taxon>Tubulinosematidae</taxon>
        <taxon>Anncaliia</taxon>
    </lineage>
</organism>
<accession>A0A059EZY4</accession>
<dbReference type="GO" id="GO:0006357">
    <property type="term" value="P:regulation of transcription by RNA polymerase II"/>
    <property type="evidence" value="ECO:0007669"/>
    <property type="project" value="TreeGrafter"/>
</dbReference>
<sequence>MVIVHFKAKNKISILCNSCFDDISEEAKVRCLDCSIDECLECFAISANNDEHHNHYFKVVDLLTVDSNNNWKIIDEFVLFDCLKRFGIGNFDEISQFICKSEEELEEYFSDIFNIRRETVKSNKTLPTISNPNFFKVWSYMPKREDLDNQYRDEFEKIIKDIKLELDDPDFDIKKELLENYRTVRTLRKKRDSFIISRQLYNMPELINKENKFDNLKRKILKQLKPFSVFMSKNDFNIFLQGLYQEAKYEEILTLKVPLLSKKEEEFIRSMNVDHKIYYKIKKKIVNSKIKDIKLNFNSFKKFLFDHTQYRMIVDFFGSDYFDLS</sequence>
<evidence type="ECO:0000259" key="1">
    <source>
        <dbReference type="Pfam" id="PF22941"/>
    </source>
</evidence>
<dbReference type="GO" id="GO:0003682">
    <property type="term" value="F:chromatin binding"/>
    <property type="evidence" value="ECO:0007669"/>
    <property type="project" value="TreeGrafter"/>
</dbReference>
<dbReference type="AlphaFoldDB" id="A0A059EZY4"/>
<gene>
    <name evidence="2" type="ORF">H312_02298</name>
</gene>
<dbReference type="HOGENOM" id="CLU_018273_0_0_1"/>
<evidence type="ECO:0000313" key="3">
    <source>
        <dbReference type="Proteomes" id="UP000030655"/>
    </source>
</evidence>
<dbReference type="OrthoDB" id="270417at2759"/>
<dbReference type="GO" id="GO:0003713">
    <property type="term" value="F:transcription coactivator activity"/>
    <property type="evidence" value="ECO:0007669"/>
    <property type="project" value="TreeGrafter"/>
</dbReference>
<dbReference type="STRING" id="1288291.A0A059EZY4"/>
<proteinExistence type="predicted"/>
<dbReference type="PANTHER" id="PTHR12374:SF20">
    <property type="entry name" value="TRANSCRIPTIONAL ADAPTER 2-ALPHA"/>
    <property type="match status" value="1"/>
</dbReference>
<feature type="domain" description="Transcriptional adapter 2-alpha/beta-like" evidence="1">
    <location>
        <begin position="139"/>
        <end position="210"/>
    </location>
</feature>
<dbReference type="GO" id="GO:0006338">
    <property type="term" value="P:chromatin remodeling"/>
    <property type="evidence" value="ECO:0007669"/>
    <property type="project" value="TreeGrafter"/>
</dbReference>
<protein>
    <recommendedName>
        <fullName evidence="1">Transcriptional adapter 2-alpha/beta-like domain-containing protein</fullName>
    </recommendedName>
</protein>